<dbReference type="EMBL" id="MU032347">
    <property type="protein sequence ID" value="KAF3765718.1"/>
    <property type="molecule type" value="Genomic_DNA"/>
</dbReference>
<dbReference type="GeneID" id="63836008"/>
<dbReference type="PRINTS" id="PR00081">
    <property type="entry name" value="GDHRDH"/>
</dbReference>
<evidence type="ECO:0000313" key="3">
    <source>
        <dbReference type="EMBL" id="KAF3765718.1"/>
    </source>
</evidence>
<dbReference type="Proteomes" id="UP000803844">
    <property type="component" value="Unassembled WGS sequence"/>
</dbReference>
<dbReference type="Pfam" id="PF00106">
    <property type="entry name" value="adh_short"/>
    <property type="match status" value="1"/>
</dbReference>
<proteinExistence type="inferred from homology"/>
<protein>
    <submittedName>
        <fullName evidence="3">Oxidoreductase</fullName>
    </submittedName>
</protein>
<keyword evidence="4" id="KW-1185">Reference proteome</keyword>
<evidence type="ECO:0000256" key="2">
    <source>
        <dbReference type="ARBA" id="ARBA00023002"/>
    </source>
</evidence>
<comment type="caution">
    <text evidence="3">The sequence shown here is derived from an EMBL/GenBank/DDBJ whole genome shotgun (WGS) entry which is preliminary data.</text>
</comment>
<accession>A0A9P4Y2Z8</accession>
<sequence length="313" mass="34180">MGQLKGQTNFNPERDIPSLEGKVIFITGGTAGLGAESVKALAKHSPRHIYFTGRNSSAADALVRNIKAAQPSASLSFLQMDMTSLSSVRTAIDQGFTHDRLDIMMCNAGVMAKPPELTKDGFEVQFGINHLAHALMIRQLTPVLLKTAEDPNSDVRLVCLTSTGWRGHPKQGVDFDRVRTTQESTGGSWIRYGQSKLANVVYAAEFARRNPSILAVSVHPGVVVTDLVNDLNRVKKTFVYATSWVQGINLLQPEQGALNQLWAAAGATRSEVVNGAFYMPVGVESNSMLDNVATSQDFAKRLWQWTEEALADY</sequence>
<dbReference type="Gene3D" id="3.40.50.720">
    <property type="entry name" value="NAD(P)-binding Rossmann-like Domain"/>
    <property type="match status" value="1"/>
</dbReference>
<reference evidence="3" key="1">
    <citation type="journal article" date="2020" name="Phytopathology">
        <title>Genome sequence of the chestnut blight fungus Cryphonectria parasitica EP155: A fundamental resource for an archetypical invasive plant pathogen.</title>
        <authorList>
            <person name="Crouch J.A."/>
            <person name="Dawe A."/>
            <person name="Aerts A."/>
            <person name="Barry K."/>
            <person name="Churchill A.C.L."/>
            <person name="Grimwood J."/>
            <person name="Hillman B."/>
            <person name="Milgroom M.G."/>
            <person name="Pangilinan J."/>
            <person name="Smith M."/>
            <person name="Salamov A."/>
            <person name="Schmutz J."/>
            <person name="Yadav J."/>
            <person name="Grigoriev I.V."/>
            <person name="Nuss D."/>
        </authorList>
    </citation>
    <scope>NUCLEOTIDE SEQUENCE</scope>
    <source>
        <strain evidence="3">EP155</strain>
    </source>
</reference>
<dbReference type="PANTHER" id="PTHR24320:SF154">
    <property type="entry name" value="OXIDOREDUCTASE, SHORT-CHAIN DEHYDROGENASE_REDUCTASE FAMILY (AFU_ORTHOLOGUE AFUA_2G04560)"/>
    <property type="match status" value="1"/>
</dbReference>
<dbReference type="AlphaFoldDB" id="A0A9P4Y2Z8"/>
<dbReference type="GO" id="GO:0016491">
    <property type="term" value="F:oxidoreductase activity"/>
    <property type="evidence" value="ECO:0007669"/>
    <property type="project" value="UniProtKB-KW"/>
</dbReference>
<evidence type="ECO:0000256" key="1">
    <source>
        <dbReference type="ARBA" id="ARBA00006484"/>
    </source>
</evidence>
<name>A0A9P4Y2Z8_CRYP1</name>
<evidence type="ECO:0000313" key="4">
    <source>
        <dbReference type="Proteomes" id="UP000803844"/>
    </source>
</evidence>
<comment type="similarity">
    <text evidence="1">Belongs to the short-chain dehydrogenases/reductases (SDR) family.</text>
</comment>
<dbReference type="InterPro" id="IPR036291">
    <property type="entry name" value="NAD(P)-bd_dom_sf"/>
</dbReference>
<dbReference type="PANTHER" id="PTHR24320">
    <property type="entry name" value="RETINOL DEHYDROGENASE"/>
    <property type="match status" value="1"/>
</dbReference>
<gene>
    <name evidence="3" type="ORF">M406DRAFT_289943</name>
</gene>
<keyword evidence="2" id="KW-0560">Oxidoreductase</keyword>
<dbReference type="RefSeq" id="XP_040776679.1">
    <property type="nucleotide sequence ID" value="XM_040918879.1"/>
</dbReference>
<organism evidence="3 4">
    <name type="scientific">Cryphonectria parasitica (strain ATCC 38755 / EP155)</name>
    <dbReference type="NCBI Taxonomy" id="660469"/>
    <lineage>
        <taxon>Eukaryota</taxon>
        <taxon>Fungi</taxon>
        <taxon>Dikarya</taxon>
        <taxon>Ascomycota</taxon>
        <taxon>Pezizomycotina</taxon>
        <taxon>Sordariomycetes</taxon>
        <taxon>Sordariomycetidae</taxon>
        <taxon>Diaporthales</taxon>
        <taxon>Cryphonectriaceae</taxon>
        <taxon>Cryphonectria-Endothia species complex</taxon>
        <taxon>Cryphonectria</taxon>
    </lineage>
</organism>
<dbReference type="InterPro" id="IPR002347">
    <property type="entry name" value="SDR_fam"/>
</dbReference>
<dbReference type="SUPFAM" id="SSF51735">
    <property type="entry name" value="NAD(P)-binding Rossmann-fold domains"/>
    <property type="match status" value="1"/>
</dbReference>
<dbReference type="OrthoDB" id="191139at2759"/>